<evidence type="ECO:0000256" key="1">
    <source>
        <dbReference type="SAM" id="MobiDB-lite"/>
    </source>
</evidence>
<feature type="transmembrane region" description="Helical" evidence="2">
    <location>
        <begin position="74"/>
        <end position="92"/>
    </location>
</feature>
<protein>
    <submittedName>
        <fullName evidence="3">Aquaporin PIP1-2</fullName>
    </submittedName>
</protein>
<organism evidence="3 4">
    <name type="scientific">Capsicum annuum</name>
    <name type="common">Capsicum pepper</name>
    <dbReference type="NCBI Taxonomy" id="4072"/>
    <lineage>
        <taxon>Eukaryota</taxon>
        <taxon>Viridiplantae</taxon>
        <taxon>Streptophyta</taxon>
        <taxon>Embryophyta</taxon>
        <taxon>Tracheophyta</taxon>
        <taxon>Spermatophyta</taxon>
        <taxon>Magnoliopsida</taxon>
        <taxon>eudicotyledons</taxon>
        <taxon>Gunneridae</taxon>
        <taxon>Pentapetalae</taxon>
        <taxon>asterids</taxon>
        <taxon>lamiids</taxon>
        <taxon>Solanales</taxon>
        <taxon>Solanaceae</taxon>
        <taxon>Solanoideae</taxon>
        <taxon>Capsiceae</taxon>
        <taxon>Capsicum</taxon>
    </lineage>
</organism>
<dbReference type="GO" id="GO:0005886">
    <property type="term" value="C:plasma membrane"/>
    <property type="evidence" value="ECO:0000318"/>
    <property type="project" value="GO_Central"/>
</dbReference>
<dbReference type="STRING" id="4072.A0A2G2ZM86"/>
<dbReference type="InterPro" id="IPR034294">
    <property type="entry name" value="Aquaporin_transptr"/>
</dbReference>
<evidence type="ECO:0000256" key="2">
    <source>
        <dbReference type="SAM" id="Phobius"/>
    </source>
</evidence>
<dbReference type="GO" id="GO:0015250">
    <property type="term" value="F:water channel activity"/>
    <property type="evidence" value="ECO:0000318"/>
    <property type="project" value="GO_Central"/>
</dbReference>
<gene>
    <name evidence="3" type="ORF">T459_11553</name>
</gene>
<dbReference type="EMBL" id="AYRZ02000004">
    <property type="protein sequence ID" value="PHT83110.1"/>
    <property type="molecule type" value="Genomic_DNA"/>
</dbReference>
<sequence length="248" mass="27228">MEENKEEDVKLGANKFRKTQPSGTTVQTDKDYKEPPPTPLFEPGELSSSSFYTTGIANFMATFLFLYITIIQDVASAFGDTIFALVYCTAGISEGQNMLLHLFTVCYLSFAAMIFALVYYGVGISDDTLADRTGKQPVDIHTHSDSELQDYSSTIPESAQSEIEAIMKGLTTPVDELSLKVIIVTKATVNQHSIPDSQFPPNYSDAVVAVHQATTTPAKRIKTKFKVFKSPYLTEFASGSKAIEDETT</sequence>
<dbReference type="AlphaFoldDB" id="A0A2G2ZM86"/>
<dbReference type="PANTHER" id="PTHR45687">
    <property type="entry name" value="AQUAPORIN OR AQUAGLYCEROPORIN RELATED"/>
    <property type="match status" value="1"/>
</dbReference>
<feature type="transmembrane region" description="Helical" evidence="2">
    <location>
        <begin position="98"/>
        <end position="122"/>
    </location>
</feature>
<keyword evidence="2" id="KW-1133">Transmembrane helix</keyword>
<accession>A0A2G2ZM86</accession>
<evidence type="ECO:0000313" key="4">
    <source>
        <dbReference type="Proteomes" id="UP000222542"/>
    </source>
</evidence>
<keyword evidence="2" id="KW-0812">Transmembrane</keyword>
<reference evidence="3 4" key="1">
    <citation type="journal article" date="2014" name="Nat. Genet.">
        <title>Genome sequence of the hot pepper provides insights into the evolution of pungency in Capsicum species.</title>
        <authorList>
            <person name="Kim S."/>
            <person name="Park M."/>
            <person name="Yeom S.I."/>
            <person name="Kim Y.M."/>
            <person name="Lee J.M."/>
            <person name="Lee H.A."/>
            <person name="Seo E."/>
            <person name="Choi J."/>
            <person name="Cheong K."/>
            <person name="Kim K.T."/>
            <person name="Jung K."/>
            <person name="Lee G.W."/>
            <person name="Oh S.K."/>
            <person name="Bae C."/>
            <person name="Kim S.B."/>
            <person name="Lee H.Y."/>
            <person name="Kim S.Y."/>
            <person name="Kim M.S."/>
            <person name="Kang B.C."/>
            <person name="Jo Y.D."/>
            <person name="Yang H.B."/>
            <person name="Jeong H.J."/>
            <person name="Kang W.H."/>
            <person name="Kwon J.K."/>
            <person name="Shin C."/>
            <person name="Lim J.Y."/>
            <person name="Park J.H."/>
            <person name="Huh J.H."/>
            <person name="Kim J.S."/>
            <person name="Kim B.D."/>
            <person name="Cohen O."/>
            <person name="Paran I."/>
            <person name="Suh M.C."/>
            <person name="Lee S.B."/>
            <person name="Kim Y.K."/>
            <person name="Shin Y."/>
            <person name="Noh S.J."/>
            <person name="Park J."/>
            <person name="Seo Y.S."/>
            <person name="Kwon S.Y."/>
            <person name="Kim H.A."/>
            <person name="Park J.M."/>
            <person name="Kim H.J."/>
            <person name="Choi S.B."/>
            <person name="Bosland P.W."/>
            <person name="Reeves G."/>
            <person name="Jo S.H."/>
            <person name="Lee B.W."/>
            <person name="Cho H.T."/>
            <person name="Choi H.S."/>
            <person name="Lee M.S."/>
            <person name="Yu Y."/>
            <person name="Do Choi Y."/>
            <person name="Park B.S."/>
            <person name="van Deynze A."/>
            <person name="Ashrafi H."/>
            <person name="Hill T."/>
            <person name="Kim W.T."/>
            <person name="Pai H.S."/>
            <person name="Ahn H.K."/>
            <person name="Yeam I."/>
            <person name="Giovannoni J.J."/>
            <person name="Rose J.K."/>
            <person name="Sorensen I."/>
            <person name="Lee S.J."/>
            <person name="Kim R.W."/>
            <person name="Choi I.Y."/>
            <person name="Choi B.S."/>
            <person name="Lim J.S."/>
            <person name="Lee Y.H."/>
            <person name="Choi D."/>
        </authorList>
    </citation>
    <scope>NUCLEOTIDE SEQUENCE [LARGE SCALE GENOMIC DNA]</scope>
    <source>
        <strain evidence="4">cv. CM334</strain>
    </source>
</reference>
<evidence type="ECO:0000313" key="3">
    <source>
        <dbReference type="EMBL" id="PHT83110.1"/>
    </source>
</evidence>
<comment type="caution">
    <text evidence="3">The sequence shown here is derived from an EMBL/GenBank/DDBJ whole genome shotgun (WGS) entry which is preliminary data.</text>
</comment>
<keyword evidence="2" id="KW-0472">Membrane</keyword>
<reference evidence="3 4" key="2">
    <citation type="journal article" date="2017" name="Genome Biol.">
        <title>New reference genome sequences of hot pepper reveal the massive evolution of plant disease-resistance genes by retroduplication.</title>
        <authorList>
            <person name="Kim S."/>
            <person name="Park J."/>
            <person name="Yeom S.I."/>
            <person name="Kim Y.M."/>
            <person name="Seo E."/>
            <person name="Kim K.T."/>
            <person name="Kim M.S."/>
            <person name="Lee J.M."/>
            <person name="Cheong K."/>
            <person name="Shin H.S."/>
            <person name="Kim S.B."/>
            <person name="Han K."/>
            <person name="Lee J."/>
            <person name="Park M."/>
            <person name="Lee H.A."/>
            <person name="Lee H.Y."/>
            <person name="Lee Y."/>
            <person name="Oh S."/>
            <person name="Lee J.H."/>
            <person name="Choi E."/>
            <person name="Choi E."/>
            <person name="Lee S.E."/>
            <person name="Jeon J."/>
            <person name="Kim H."/>
            <person name="Choi G."/>
            <person name="Song H."/>
            <person name="Lee J."/>
            <person name="Lee S.C."/>
            <person name="Kwon J.K."/>
            <person name="Lee H.Y."/>
            <person name="Koo N."/>
            <person name="Hong Y."/>
            <person name="Kim R.W."/>
            <person name="Kang W.H."/>
            <person name="Huh J.H."/>
            <person name="Kang B.C."/>
            <person name="Yang T.J."/>
            <person name="Lee Y.H."/>
            <person name="Bennetzen J.L."/>
            <person name="Choi D."/>
        </authorList>
    </citation>
    <scope>NUCLEOTIDE SEQUENCE [LARGE SCALE GENOMIC DNA]</scope>
    <source>
        <strain evidence="4">cv. CM334</strain>
    </source>
</reference>
<proteinExistence type="predicted"/>
<dbReference type="GO" id="GO:0009414">
    <property type="term" value="P:response to water deprivation"/>
    <property type="evidence" value="ECO:0000318"/>
    <property type="project" value="GO_Central"/>
</dbReference>
<keyword evidence="4" id="KW-1185">Reference proteome</keyword>
<dbReference type="Proteomes" id="UP000222542">
    <property type="component" value="Unassembled WGS sequence"/>
</dbReference>
<name>A0A2G2ZM86_CAPAN</name>
<feature type="region of interest" description="Disordered" evidence="1">
    <location>
        <begin position="1"/>
        <end position="37"/>
    </location>
</feature>
<dbReference type="Gramene" id="PHT83110">
    <property type="protein sequence ID" value="PHT83110"/>
    <property type="gene ID" value="T459_11553"/>
</dbReference>